<name>A0A2T1NNK4_9FLAO</name>
<dbReference type="AlphaFoldDB" id="A0A2T1NNK4"/>
<dbReference type="InterPro" id="IPR043964">
    <property type="entry name" value="P-loop_TraG"/>
</dbReference>
<sequence>MDKTVDLINVFPFYGYENNTLISKEKGCISFCIEIELPEIYSLDENDFSEFNQVFSNVISTLGPNTLIHKQTYFLKEIYKPTKERLLSNELFKSNELHFKDRPYLKCKTYLYISKVPKNYINFSSKRVNSFLNKKQPFFVDNIIPKDFLNKELLIEFKSRVEAVCSVFNESSIMKAKLLDYNGIFGENNLLDTFFNLDFSNTSYNDVSFEKNTINVGNKQIQFFTLENLSQFEEDAKFEYIFHDKFTLDNNPFPVSNTFPLGFKINHEHVINEYIYIPDENTILNKLRKKAKSFLKFSSNDQDDQNAIYANQIYDFNTEILENHKLVVFYHLNVMGISEDSHSFLDMKNTIQRAFDKIKINVNINSIDRKNLFFGAIPGNAIGIAPDLYLPMSSDLAASLMYAEGEYRDNSQAVDGMKVIDRIQGRPLILDVYKAPEKDGLIFNRGMLIASGSGGGKSYFANHYLNSELNIGSEAIIMEAGDSYDKTTEFHDGVILEHNDNNPFTFSPFGLDQYDYTIDKEGKHSLTEDKVLKLVTLVNLITGTSKDEKNQIGALNYEVKKTVIENLIVNYYNEAWQQNQTDFSFNAFFDYTKEHLESYLSAKKIDRLVFDSNAFIFLLEKYSADGARPNLLNKSDDRIKNLVNEKVVYFKLRNLIDNELLFPITAFMIMDIFTKKLTDKSKSHINKIIVVDEAWKALDKPELEDYFNFLTRAARKDGGQPIFISQKVDDFAASKVIKNAIIINSHIKVFLDMRDYMDTFKENVQDLMGLTNKQKQIILSLNRDIPDGQKYREFAICWKDKIKAYGLETSSQERCIYETNPNERHKINLIHKENNYDWTRTIHDYN</sequence>
<dbReference type="PANTHER" id="PTHR38467">
    <property type="match status" value="1"/>
</dbReference>
<dbReference type="PANTHER" id="PTHR38467:SF1">
    <property type="entry name" value="CONJUGATIVE TRANSFER: ASSEMBLY"/>
    <property type="match status" value="1"/>
</dbReference>
<dbReference type="RefSeq" id="WP_106676214.1">
    <property type="nucleotide sequence ID" value="NZ_JACHWV010000010.1"/>
</dbReference>
<evidence type="ECO:0000313" key="2">
    <source>
        <dbReference type="EMBL" id="PSG94472.1"/>
    </source>
</evidence>
<dbReference type="OrthoDB" id="596266at2"/>
<dbReference type="NCBIfam" id="TIGR03783">
    <property type="entry name" value="Bac_Flav_CT_G"/>
    <property type="match status" value="1"/>
</dbReference>
<dbReference type="EMBL" id="PXOT01000010">
    <property type="protein sequence ID" value="PSG94472.1"/>
    <property type="molecule type" value="Genomic_DNA"/>
</dbReference>
<organism evidence="2 3">
    <name type="scientific">Mesoflavibacter zeaxanthinifaciens subsp. sabulilitoris</name>
    <dbReference type="NCBI Taxonomy" id="1520893"/>
    <lineage>
        <taxon>Bacteria</taxon>
        <taxon>Pseudomonadati</taxon>
        <taxon>Bacteroidota</taxon>
        <taxon>Flavobacteriia</taxon>
        <taxon>Flavobacteriales</taxon>
        <taxon>Flavobacteriaceae</taxon>
        <taxon>Mesoflavibacter</taxon>
    </lineage>
</organism>
<dbReference type="SUPFAM" id="SSF52540">
    <property type="entry name" value="P-loop containing nucleoside triphosphate hydrolases"/>
    <property type="match status" value="1"/>
</dbReference>
<accession>A0A2T1NNK4</accession>
<evidence type="ECO:0000313" key="3">
    <source>
        <dbReference type="Proteomes" id="UP000238430"/>
    </source>
</evidence>
<dbReference type="InterPro" id="IPR027417">
    <property type="entry name" value="P-loop_NTPase"/>
</dbReference>
<gene>
    <name evidence="2" type="ORF">C7H61_00635</name>
</gene>
<reference evidence="2 3" key="1">
    <citation type="submission" date="2018-03" db="EMBL/GenBank/DDBJ databases">
        <title>Mesoflavibacter sp. HG37 and Mesoflavibacter sp. HG96 sp.nov., two marine bacteria isolated from seawater of Western Pacific Ocean.</title>
        <authorList>
            <person name="Cheng H."/>
            <person name="Wu Y.-H."/>
            <person name="Guo L.-L."/>
            <person name="Xu X.-W."/>
        </authorList>
    </citation>
    <scope>NUCLEOTIDE SEQUENCE [LARGE SCALE GENOMIC DNA]</scope>
    <source>
        <strain evidence="2 3">KCTC 42117</strain>
    </source>
</reference>
<dbReference type="Gene3D" id="1.10.8.730">
    <property type="match status" value="1"/>
</dbReference>
<evidence type="ECO:0000259" key="1">
    <source>
        <dbReference type="Pfam" id="PF19044"/>
    </source>
</evidence>
<keyword evidence="3" id="KW-1185">Reference proteome</keyword>
<protein>
    <recommendedName>
        <fullName evidence="1">TraG P-loop domain-containing protein</fullName>
    </recommendedName>
</protein>
<dbReference type="Proteomes" id="UP000238430">
    <property type="component" value="Unassembled WGS sequence"/>
</dbReference>
<comment type="caution">
    <text evidence="2">The sequence shown here is derived from an EMBL/GenBank/DDBJ whole genome shotgun (WGS) entry which is preliminary data.</text>
</comment>
<dbReference type="InterPro" id="IPR022509">
    <property type="entry name" value="Conjugation_ATPase_TraG"/>
</dbReference>
<feature type="domain" description="TraG P-loop" evidence="1">
    <location>
        <begin position="416"/>
        <end position="835"/>
    </location>
</feature>
<dbReference type="InterPro" id="IPR053155">
    <property type="entry name" value="F-pilin_assembly_TraC"/>
</dbReference>
<dbReference type="Pfam" id="PF19044">
    <property type="entry name" value="P-loop_TraG"/>
    <property type="match status" value="1"/>
</dbReference>
<dbReference type="Gene3D" id="3.40.50.300">
    <property type="entry name" value="P-loop containing nucleotide triphosphate hydrolases"/>
    <property type="match status" value="1"/>
</dbReference>
<proteinExistence type="predicted"/>